<dbReference type="PANTHER" id="PTHR43155:SF2">
    <property type="entry name" value="CYCLIC DI-GMP PHOSPHODIESTERASE PA4108"/>
    <property type="match status" value="1"/>
</dbReference>
<sequence length="443" mass="51364">MQIQYTKSFNNKGVLGIIRRFCNYIDPRLTEHGSHVAYIISRMLQDTGQYTKQELRDICFLAQLHDIGAYKTEEISRMLQFETDDIWDHSFYGYLFIRYFSPLKEFAPAVLLHHITWNFLEQGDEPSTKLKDLSQILHIADRIDVSMSLEKRSWEETLQLITQGTNNVFAPHIVDLADRLDFKDSIENEWRKDSEYFDFLTSIPLSEEETTEYLKMLVFIIDFRSHYTVTHTITTTSISYELGKLLSLSEDQLNLVLCGSLLHDLGKIAIPVEILEYPGTLSQKAMEVMRTHVNFTEKIFGGSIDKTIERIALRHHEKLNGTGYPKRLKAEDLTTEERLVAIADIISALTGARSYKDSFPTDDILSILTRMKYDGLLDESIVDLAAEHLDDILDTTLIRCKPILSIYEKLRKEYETLPKFESYDEKLHFALTLRDPELLPSWP</sequence>
<dbReference type="InterPro" id="IPR037522">
    <property type="entry name" value="HD_GYP_dom"/>
</dbReference>
<dbReference type="RefSeq" id="WP_207655164.1">
    <property type="nucleotide sequence ID" value="NZ_PGET01000001.1"/>
</dbReference>
<dbReference type="SMART" id="SM00471">
    <property type="entry name" value="HDc"/>
    <property type="match status" value="2"/>
</dbReference>
<comment type="caution">
    <text evidence="2">The sequence shown here is derived from an EMBL/GenBank/DDBJ whole genome shotgun (WGS) entry which is preliminary data.</text>
</comment>
<dbReference type="InterPro" id="IPR003607">
    <property type="entry name" value="HD/PDEase_dom"/>
</dbReference>
<name>A0A2M8YZN6_9FIRM</name>
<evidence type="ECO:0000259" key="1">
    <source>
        <dbReference type="PROSITE" id="PS51832"/>
    </source>
</evidence>
<dbReference type="Proteomes" id="UP000231092">
    <property type="component" value="Unassembled WGS sequence"/>
</dbReference>
<protein>
    <submittedName>
        <fullName evidence="2">HD-GYP domain-containing protein (C-di-GMP phosphodiesterase class II)</fullName>
    </submittedName>
</protein>
<dbReference type="PROSITE" id="PS51832">
    <property type="entry name" value="HD_GYP"/>
    <property type="match status" value="1"/>
</dbReference>
<dbReference type="InterPro" id="IPR006674">
    <property type="entry name" value="HD_domain"/>
</dbReference>
<evidence type="ECO:0000313" key="2">
    <source>
        <dbReference type="EMBL" id="PJJ26650.1"/>
    </source>
</evidence>
<dbReference type="AlphaFoldDB" id="A0A2M8YZN6"/>
<accession>A0A2M8YZN6</accession>
<gene>
    <name evidence="2" type="ORF">H171_0088</name>
</gene>
<organism evidence="2 3">
    <name type="scientific">[Clostridium] celerecrescens 18A</name>
    <dbReference type="NCBI Taxonomy" id="1286362"/>
    <lineage>
        <taxon>Bacteria</taxon>
        <taxon>Bacillati</taxon>
        <taxon>Bacillota</taxon>
        <taxon>Clostridia</taxon>
        <taxon>Lachnospirales</taxon>
        <taxon>Lachnospiraceae</taxon>
        <taxon>Lacrimispora</taxon>
    </lineage>
</organism>
<dbReference type="PANTHER" id="PTHR43155">
    <property type="entry name" value="CYCLIC DI-GMP PHOSPHODIESTERASE PA4108-RELATED"/>
    <property type="match status" value="1"/>
</dbReference>
<reference evidence="2 3" key="1">
    <citation type="submission" date="2017-11" db="EMBL/GenBank/DDBJ databases">
        <title>Understudied soil microbes with underappreciated capabilities: Untangling the Clostridium saccharolyticum group.</title>
        <authorList>
            <person name="Leschine S."/>
        </authorList>
    </citation>
    <scope>NUCLEOTIDE SEQUENCE [LARGE SCALE GENOMIC DNA]</scope>
    <source>
        <strain evidence="2 3">18A</strain>
    </source>
</reference>
<dbReference type="EMBL" id="PGET01000001">
    <property type="protein sequence ID" value="PJJ26650.1"/>
    <property type="molecule type" value="Genomic_DNA"/>
</dbReference>
<dbReference type="Pfam" id="PF13487">
    <property type="entry name" value="HD_5"/>
    <property type="match status" value="1"/>
</dbReference>
<dbReference type="Pfam" id="PF01966">
    <property type="entry name" value="HD"/>
    <property type="match status" value="1"/>
</dbReference>
<dbReference type="Gene3D" id="1.10.3210.10">
    <property type="entry name" value="Hypothetical protein af1432"/>
    <property type="match status" value="2"/>
</dbReference>
<feature type="domain" description="HD-GYP" evidence="1">
    <location>
        <begin position="206"/>
        <end position="401"/>
    </location>
</feature>
<dbReference type="CDD" id="cd00077">
    <property type="entry name" value="HDc"/>
    <property type="match status" value="2"/>
</dbReference>
<evidence type="ECO:0000313" key="3">
    <source>
        <dbReference type="Proteomes" id="UP000231092"/>
    </source>
</evidence>
<dbReference type="SUPFAM" id="SSF109604">
    <property type="entry name" value="HD-domain/PDEase-like"/>
    <property type="match status" value="2"/>
</dbReference>
<proteinExistence type="predicted"/>